<evidence type="ECO:0000256" key="1">
    <source>
        <dbReference type="ARBA" id="ARBA00008760"/>
    </source>
</evidence>
<dbReference type="PANTHER" id="PTHR13528:SF2">
    <property type="entry name" value="LARGE RIBOSOMAL SUBUNIT PROTEIN BL28M"/>
    <property type="match status" value="1"/>
</dbReference>
<comment type="caution">
    <text evidence="7">The sequence shown here is derived from an EMBL/GenBank/DDBJ whole genome shotgun (WGS) entry which is preliminary data.</text>
</comment>
<evidence type="ECO:0000256" key="3">
    <source>
        <dbReference type="ARBA" id="ARBA00023274"/>
    </source>
</evidence>
<dbReference type="AlphaFoldDB" id="A0A9Q0FNT4"/>
<keyword evidence="8" id="KW-1185">Reference proteome</keyword>
<dbReference type="InterPro" id="IPR026569">
    <property type="entry name" value="Ribosomal_bL28"/>
</dbReference>
<dbReference type="HAMAP" id="MF_00373">
    <property type="entry name" value="Ribosomal_bL28"/>
    <property type="match status" value="1"/>
</dbReference>
<keyword evidence="3" id="KW-0687">Ribonucleoprotein</keyword>
<dbReference type="PANTHER" id="PTHR13528">
    <property type="entry name" value="39S RIBOSOMAL PROTEIN L28, MITOCHONDRIAL"/>
    <property type="match status" value="1"/>
</dbReference>
<dbReference type="SUPFAM" id="SSF143800">
    <property type="entry name" value="L28p-like"/>
    <property type="match status" value="1"/>
</dbReference>
<dbReference type="GO" id="GO:0005840">
    <property type="term" value="C:ribosome"/>
    <property type="evidence" value="ECO:0007669"/>
    <property type="project" value="UniProtKB-KW"/>
</dbReference>
<evidence type="ECO:0000256" key="4">
    <source>
        <dbReference type="ARBA" id="ARBA00035265"/>
    </source>
</evidence>
<reference evidence="7" key="1">
    <citation type="submission" date="2022-02" db="EMBL/GenBank/DDBJ databases">
        <authorList>
            <person name="Henning P.M."/>
            <person name="McCubbin A.G."/>
            <person name="Shore J.S."/>
        </authorList>
    </citation>
    <scope>NUCLEOTIDE SEQUENCE</scope>
    <source>
        <strain evidence="7">F60SS</strain>
        <tissue evidence="7">Leaves</tissue>
    </source>
</reference>
<evidence type="ECO:0000256" key="6">
    <source>
        <dbReference type="ARBA" id="ARBA00082772"/>
    </source>
</evidence>
<protein>
    <recommendedName>
        <fullName evidence="4">Large ribosomal subunit protein bL28c</fullName>
    </recommendedName>
    <alternativeName>
        <fullName evidence="5">50S ribosomal protein L28, chloroplastic</fullName>
    </alternativeName>
    <alternativeName>
        <fullName evidence="6">CL28</fullName>
    </alternativeName>
</protein>
<dbReference type="EMBL" id="JAKUCV010004776">
    <property type="protein sequence ID" value="KAJ4834129.1"/>
    <property type="molecule type" value="Genomic_DNA"/>
</dbReference>
<dbReference type="FunFam" id="2.30.170.40:FF:000005">
    <property type="entry name" value="50S ribosomal L28, chloroplastic"/>
    <property type="match status" value="1"/>
</dbReference>
<reference evidence="7" key="2">
    <citation type="journal article" date="2023" name="Plants (Basel)">
        <title>Annotation of the Turnera subulata (Passifloraceae) Draft Genome Reveals the S-Locus Evolved after the Divergence of Turneroideae from Passifloroideae in a Stepwise Manner.</title>
        <authorList>
            <person name="Henning P.M."/>
            <person name="Roalson E.H."/>
            <person name="Mir W."/>
            <person name="McCubbin A.G."/>
            <person name="Shore J.S."/>
        </authorList>
    </citation>
    <scope>NUCLEOTIDE SEQUENCE</scope>
    <source>
        <strain evidence="7">F60SS</strain>
    </source>
</reference>
<dbReference type="GO" id="GO:0003735">
    <property type="term" value="F:structural constituent of ribosome"/>
    <property type="evidence" value="ECO:0007669"/>
    <property type="project" value="InterPro"/>
</dbReference>
<evidence type="ECO:0000313" key="7">
    <source>
        <dbReference type="EMBL" id="KAJ4834129.1"/>
    </source>
</evidence>
<dbReference type="InterPro" id="IPR034704">
    <property type="entry name" value="Ribosomal_bL28/bL31-like_sf"/>
</dbReference>
<dbReference type="OrthoDB" id="361870at2759"/>
<dbReference type="GO" id="GO:1990904">
    <property type="term" value="C:ribonucleoprotein complex"/>
    <property type="evidence" value="ECO:0007669"/>
    <property type="project" value="UniProtKB-KW"/>
</dbReference>
<keyword evidence="2 7" id="KW-0689">Ribosomal protein</keyword>
<accession>A0A9Q0FNT4</accession>
<comment type="similarity">
    <text evidence="1">Belongs to the bacterial ribosomal protein bL28 family.</text>
</comment>
<evidence type="ECO:0000313" key="8">
    <source>
        <dbReference type="Proteomes" id="UP001141552"/>
    </source>
</evidence>
<dbReference type="NCBIfam" id="TIGR00009">
    <property type="entry name" value="L28"/>
    <property type="match status" value="1"/>
</dbReference>
<proteinExistence type="inferred from homology"/>
<organism evidence="7 8">
    <name type="scientific">Turnera subulata</name>
    <dbReference type="NCBI Taxonomy" id="218843"/>
    <lineage>
        <taxon>Eukaryota</taxon>
        <taxon>Viridiplantae</taxon>
        <taxon>Streptophyta</taxon>
        <taxon>Embryophyta</taxon>
        <taxon>Tracheophyta</taxon>
        <taxon>Spermatophyta</taxon>
        <taxon>Magnoliopsida</taxon>
        <taxon>eudicotyledons</taxon>
        <taxon>Gunneridae</taxon>
        <taxon>Pentapetalae</taxon>
        <taxon>rosids</taxon>
        <taxon>fabids</taxon>
        <taxon>Malpighiales</taxon>
        <taxon>Passifloraceae</taxon>
        <taxon>Turnera</taxon>
    </lineage>
</organism>
<dbReference type="Proteomes" id="UP001141552">
    <property type="component" value="Unassembled WGS sequence"/>
</dbReference>
<name>A0A9Q0FNT4_9ROSI</name>
<sequence length="151" mass="16626">MAAAAMATSGVLFQNYRKPQLPKIPSVSRTNATSFPGLGSLTSQFNGIRISHNTTDASYGLSTNSAPALQPIVASRVCPFTGKRANKANKVSFSNHKTIKRQQVNLQYKRIWWENGKRWVYLKLSTKALKTIEKNGLDAMAKKAGIDLSKK</sequence>
<evidence type="ECO:0000256" key="2">
    <source>
        <dbReference type="ARBA" id="ARBA00022980"/>
    </source>
</evidence>
<dbReference type="InterPro" id="IPR037147">
    <property type="entry name" value="Ribosomal_bL28_sf"/>
</dbReference>
<dbReference type="Pfam" id="PF00830">
    <property type="entry name" value="Ribosomal_L28"/>
    <property type="match status" value="1"/>
</dbReference>
<dbReference type="GO" id="GO:0006412">
    <property type="term" value="P:translation"/>
    <property type="evidence" value="ECO:0007669"/>
    <property type="project" value="InterPro"/>
</dbReference>
<dbReference type="InterPro" id="IPR001383">
    <property type="entry name" value="Ribosomal_bL28_bact-type"/>
</dbReference>
<gene>
    <name evidence="7" type="primary">RPL28</name>
    <name evidence="7" type="ORF">Tsubulata_012618</name>
</gene>
<dbReference type="Gene3D" id="2.30.170.40">
    <property type="entry name" value="Ribosomal protein L28/L24"/>
    <property type="match status" value="1"/>
</dbReference>
<evidence type="ECO:0000256" key="5">
    <source>
        <dbReference type="ARBA" id="ARBA00035447"/>
    </source>
</evidence>